<dbReference type="RefSeq" id="WP_149334323.1">
    <property type="nucleotide sequence ID" value="NZ_QOVF01000009.1"/>
</dbReference>
<evidence type="ECO:0000313" key="4">
    <source>
        <dbReference type="EMBL" id="KAA0690838.1"/>
    </source>
</evidence>
<organism evidence="4 5">
    <name type="scientific">Halopseudomonas laoshanensis</name>
    <dbReference type="NCBI Taxonomy" id="2268758"/>
    <lineage>
        <taxon>Bacteria</taxon>
        <taxon>Pseudomonadati</taxon>
        <taxon>Pseudomonadota</taxon>
        <taxon>Gammaproteobacteria</taxon>
        <taxon>Pseudomonadales</taxon>
        <taxon>Pseudomonadaceae</taxon>
        <taxon>Halopseudomonas</taxon>
    </lineage>
</organism>
<dbReference type="Gene3D" id="3.40.50.11190">
    <property type="match status" value="1"/>
</dbReference>
<dbReference type="InterPro" id="IPR007235">
    <property type="entry name" value="Glyco_trans_28_C"/>
</dbReference>
<name>A0A7V7GN76_9GAMM</name>
<feature type="domain" description="Glycosyl transferase family 28 C-terminal" evidence="3">
    <location>
        <begin position="257"/>
        <end position="347"/>
    </location>
</feature>
<sequence>MNVAFRVDASLEMGTGHVMRCLTLANELAAQGAKCHFICREHAGNLISFIRNQGHAVTSIGLMKYSADPASAPPLPLAHAAWLGSTQESDAEACMKVLARLRPRWVIVDNYALDARWEQMIKPCCGGVLVIDDLADRAHDCDLLLDQTLGRDIADYEPRVPGSCVLLCGSEYALLRPEFAEHRHYSLERRRDAKIENILVSMGGVDRDNATGKVLSALASALLPADCVISVVMGSNAPWVDAINKQATNMPVTTVVKSAVSNMAQLMAQSDLAIGAAGATSWERCCLGLPSIMIVLAANQKAVASGLRSAEAAEVVPAPHAIIEMVPTLVGRFLQSPCKLMRMSISAASVTDGKGVYRLTKHMI</sequence>
<comment type="caution">
    <text evidence="4">The sequence shown here is derived from an EMBL/GenBank/DDBJ whole genome shotgun (WGS) entry which is preliminary data.</text>
</comment>
<feature type="binding site" evidence="2">
    <location>
        <position position="176"/>
    </location>
    <ligand>
        <name>substrate</name>
    </ligand>
</feature>
<evidence type="ECO:0000256" key="2">
    <source>
        <dbReference type="PIRSR" id="PIRSR620023-2"/>
    </source>
</evidence>
<dbReference type="AlphaFoldDB" id="A0A7V7GN76"/>
<keyword evidence="5" id="KW-1185">Reference proteome</keyword>
<feature type="active site" description="Proton acceptor" evidence="1">
    <location>
        <position position="17"/>
    </location>
</feature>
<protein>
    <submittedName>
        <fullName evidence="4">UDP-2,4-diacetamido-2,4, 6-trideoxy-beta-L-altropyranose hydrolase</fullName>
        <ecNumber evidence="4">3.6.1.57</ecNumber>
    </submittedName>
</protein>
<evidence type="ECO:0000313" key="5">
    <source>
        <dbReference type="Proteomes" id="UP000463138"/>
    </source>
</evidence>
<dbReference type="GO" id="GO:0016758">
    <property type="term" value="F:hexosyltransferase activity"/>
    <property type="evidence" value="ECO:0007669"/>
    <property type="project" value="InterPro"/>
</dbReference>
<dbReference type="InterPro" id="IPR020023">
    <property type="entry name" value="PseG"/>
</dbReference>
<dbReference type="OrthoDB" id="9788924at2"/>
<feature type="binding site" evidence="2">
    <location>
        <position position="283"/>
    </location>
    <ligand>
        <name>substrate</name>
    </ligand>
</feature>
<dbReference type="GO" id="GO:0016787">
    <property type="term" value="F:hydrolase activity"/>
    <property type="evidence" value="ECO:0007669"/>
    <property type="project" value="UniProtKB-KW"/>
</dbReference>
<evidence type="ECO:0000259" key="3">
    <source>
        <dbReference type="Pfam" id="PF04101"/>
    </source>
</evidence>
<reference evidence="4 5" key="1">
    <citation type="submission" date="2018-07" db="EMBL/GenBank/DDBJ databases">
        <title>Pseudomonas laoshanensis sp. nov., isolated from soil.</title>
        <authorList>
            <person name="Sun J."/>
            <person name="Yu L."/>
            <person name="Wang M."/>
            <person name="Zhang C."/>
        </authorList>
    </citation>
    <scope>NUCLEOTIDE SEQUENCE [LARGE SCALE GENOMIC DNA]</scope>
    <source>
        <strain evidence="4 5">Y22</strain>
    </source>
</reference>
<dbReference type="EMBL" id="QOVF01000009">
    <property type="protein sequence ID" value="KAA0690838.1"/>
    <property type="molecule type" value="Genomic_DNA"/>
</dbReference>
<gene>
    <name evidence="4" type="primary">pseG</name>
    <name evidence="4" type="ORF">DT594_17600</name>
</gene>
<keyword evidence="4" id="KW-0378">Hydrolase</keyword>
<dbReference type="Pfam" id="PF04101">
    <property type="entry name" value="Glyco_tran_28_C"/>
    <property type="match status" value="1"/>
</dbReference>
<dbReference type="PANTHER" id="PTHR21015">
    <property type="entry name" value="UDP-N-ACETYLGLUCOSAMINE--N-ACETYLMURAMYL-(PENTAPEPTIDE) PYROPHOSPHORYL-UNDECAPRENOL N-ACETYLGLUCOSAMINE TRANSFERASE 1"/>
    <property type="match status" value="1"/>
</dbReference>
<dbReference type="NCBIfam" id="TIGR03590">
    <property type="entry name" value="PseG"/>
    <property type="match status" value="1"/>
</dbReference>
<accession>A0A7V7GN76</accession>
<dbReference type="Proteomes" id="UP000463138">
    <property type="component" value="Unassembled WGS sequence"/>
</dbReference>
<dbReference type="SUPFAM" id="SSF53756">
    <property type="entry name" value="UDP-Glycosyltransferase/glycogen phosphorylase"/>
    <property type="match status" value="1"/>
</dbReference>
<proteinExistence type="predicted"/>
<dbReference type="Gene3D" id="3.40.50.2000">
    <property type="entry name" value="Glycogen Phosphorylase B"/>
    <property type="match status" value="1"/>
</dbReference>
<evidence type="ECO:0000256" key="1">
    <source>
        <dbReference type="PIRSR" id="PIRSR620023-1"/>
    </source>
</evidence>
<dbReference type="PANTHER" id="PTHR21015:SF22">
    <property type="entry name" value="GLYCOSYLTRANSFERASE"/>
    <property type="match status" value="1"/>
</dbReference>
<dbReference type="EC" id="3.6.1.57" evidence="4"/>